<comment type="caution">
    <text evidence="2">The sequence shown here is derived from an EMBL/GenBank/DDBJ whole genome shotgun (WGS) entry which is preliminary data.</text>
</comment>
<dbReference type="GO" id="GO:0016423">
    <property type="term" value="F:tRNA (guanine) methyltransferase activity"/>
    <property type="evidence" value="ECO:0007669"/>
    <property type="project" value="TreeGrafter"/>
</dbReference>
<evidence type="ECO:0000259" key="1">
    <source>
        <dbReference type="Pfam" id="PF01170"/>
    </source>
</evidence>
<accession>A0A1F5SWY8</accession>
<evidence type="ECO:0000313" key="3">
    <source>
        <dbReference type="Proteomes" id="UP000176915"/>
    </source>
</evidence>
<dbReference type="EMBL" id="MFFY01000023">
    <property type="protein sequence ID" value="OGF31237.1"/>
    <property type="molecule type" value="Genomic_DNA"/>
</dbReference>
<proteinExistence type="predicted"/>
<feature type="domain" description="Ribosomal RNA large subunit methyltransferase K/L-like methyltransferase" evidence="1">
    <location>
        <begin position="230"/>
        <end position="359"/>
    </location>
</feature>
<dbReference type="Proteomes" id="UP000176915">
    <property type="component" value="Unassembled WGS sequence"/>
</dbReference>
<dbReference type="PANTHER" id="PTHR14911">
    <property type="entry name" value="THUMP DOMAIN-CONTAINING"/>
    <property type="match status" value="1"/>
</dbReference>
<reference evidence="2 3" key="1">
    <citation type="journal article" date="2016" name="Nat. Commun.">
        <title>Thousands of microbial genomes shed light on interconnected biogeochemical processes in an aquifer system.</title>
        <authorList>
            <person name="Anantharaman K."/>
            <person name="Brown C.T."/>
            <person name="Hug L.A."/>
            <person name="Sharon I."/>
            <person name="Castelle C.J."/>
            <person name="Probst A.J."/>
            <person name="Thomas B.C."/>
            <person name="Singh A."/>
            <person name="Wilkins M.J."/>
            <person name="Karaoz U."/>
            <person name="Brodie E.L."/>
            <person name="Williams K.H."/>
            <person name="Hubbard S.S."/>
            <person name="Banfield J.F."/>
        </authorList>
    </citation>
    <scope>NUCLEOTIDE SEQUENCE [LARGE SCALE GENOMIC DNA]</scope>
</reference>
<dbReference type="GO" id="GO:0030488">
    <property type="term" value="P:tRNA methylation"/>
    <property type="evidence" value="ECO:0007669"/>
    <property type="project" value="TreeGrafter"/>
</dbReference>
<dbReference type="SUPFAM" id="SSF53335">
    <property type="entry name" value="S-adenosyl-L-methionine-dependent methyltransferases"/>
    <property type="match status" value="1"/>
</dbReference>
<evidence type="ECO:0000313" key="2">
    <source>
        <dbReference type="EMBL" id="OGF31237.1"/>
    </source>
</evidence>
<organism evidence="2 3">
    <name type="scientific">Candidatus Falkowbacteria bacterium RIFCSPLOWO2_12_FULL_45_13</name>
    <dbReference type="NCBI Taxonomy" id="1797991"/>
    <lineage>
        <taxon>Bacteria</taxon>
        <taxon>Candidatus Falkowiibacteriota</taxon>
    </lineage>
</organism>
<dbReference type="Gene3D" id="3.40.50.150">
    <property type="entry name" value="Vaccinia Virus protein VP39"/>
    <property type="match status" value="1"/>
</dbReference>
<dbReference type="AlphaFoldDB" id="A0A1F5SWY8"/>
<dbReference type="Pfam" id="PF01170">
    <property type="entry name" value="UPF0020"/>
    <property type="match status" value="1"/>
</dbReference>
<dbReference type="PANTHER" id="PTHR14911:SF13">
    <property type="entry name" value="TRNA (GUANINE(6)-N2)-METHYLTRANSFERASE THUMP3"/>
    <property type="match status" value="1"/>
</dbReference>
<gene>
    <name evidence="2" type="ORF">A3H09_02380</name>
</gene>
<dbReference type="InterPro" id="IPR029063">
    <property type="entry name" value="SAM-dependent_MTases_sf"/>
</dbReference>
<name>A0A1F5SWY8_9BACT</name>
<dbReference type="InterPro" id="IPR000241">
    <property type="entry name" value="RlmKL-like_Mtase"/>
</dbReference>
<protein>
    <recommendedName>
        <fullName evidence="1">Ribosomal RNA large subunit methyltransferase K/L-like methyltransferase domain-containing protein</fullName>
    </recommendedName>
</protein>
<sequence length="421" mass="47486">MKYFFILGSNPTLSLAELAAVFNYADEIYLVQPNIAVLETDQKITAKVIKKIGGTIKFGLVHEVMVIGESPLPAIIKFAKPRTGAGKFMFGISNYGKNNTNLKVLAMEFKKLLKQSSINSRWVTSREPTLSSVVVEQNKLTTDRGIEIVIIQFNQRWLLGKTLAVQPFKELSYRDYGRPARDDRSGMLPPKLAQIMINLADPTRLIPARTTPPKRLCQADVRSGGKWVGGINSDATILDPFCGSGTIVTEAMLMGYRNIIGSDISPRAILDTKKNINWIKDNFKFKILNLKLLNADAAEISKFLPANSVAAIITEPYLGPQRGLFNFSKTAKELERLYSKSLSEFKKILKSGARVVMVWPRFYNKRKNFFLQPDLNGLKIVNPLPENLRTNIFIKLTDRDTIVYGREQQKVWREIVVLEKN</sequence>
<dbReference type="CDD" id="cd02440">
    <property type="entry name" value="AdoMet_MTases"/>
    <property type="match status" value="1"/>
</dbReference>